<reference evidence="1 2" key="1">
    <citation type="submission" date="2019-04" db="EMBL/GenBank/DDBJ databases">
        <title>Comparative genomics and transcriptomics to analyze fruiting body development in filamentous ascomycetes.</title>
        <authorList>
            <consortium name="DOE Joint Genome Institute"/>
            <person name="Lutkenhaus R."/>
            <person name="Traeger S."/>
            <person name="Breuer J."/>
            <person name="Kuo A."/>
            <person name="Lipzen A."/>
            <person name="Pangilinan J."/>
            <person name="Dilworth D."/>
            <person name="Sandor L."/>
            <person name="Poggeler S."/>
            <person name="Barry K."/>
            <person name="Grigoriev I.V."/>
            <person name="Nowrousian M."/>
        </authorList>
    </citation>
    <scope>NUCLEOTIDE SEQUENCE [LARGE SCALE GENOMIC DNA]</scope>
    <source>
        <strain evidence="1 2">CBS 389.68</strain>
    </source>
</reference>
<sequence>MSWTIPKSIPIARIAVTASRLHGDARHLYVRVCIPPYLACTIRVRHVSMVSTISSCPCIDYNQLQSSCLNCKAHASIAINSPIATAPTRRPMPSHQYHNLPPPRLTITFLPTLPSKIRNSSFCTSATKLPQPRSPTPSCNPHSGAAHNLGGGWDSCASMLSIQSASPRYDIL</sequence>
<name>A0A4S2MJK9_9PEZI</name>
<accession>A0A4S2MJK9</accession>
<organism evidence="1 2">
    <name type="scientific">Ascodesmis nigricans</name>
    <dbReference type="NCBI Taxonomy" id="341454"/>
    <lineage>
        <taxon>Eukaryota</taxon>
        <taxon>Fungi</taxon>
        <taxon>Dikarya</taxon>
        <taxon>Ascomycota</taxon>
        <taxon>Pezizomycotina</taxon>
        <taxon>Pezizomycetes</taxon>
        <taxon>Pezizales</taxon>
        <taxon>Ascodesmidaceae</taxon>
        <taxon>Ascodesmis</taxon>
    </lineage>
</organism>
<dbReference type="EMBL" id="ML220158">
    <property type="protein sequence ID" value="TGZ77150.1"/>
    <property type="molecule type" value="Genomic_DNA"/>
</dbReference>
<evidence type="ECO:0000313" key="1">
    <source>
        <dbReference type="EMBL" id="TGZ77150.1"/>
    </source>
</evidence>
<gene>
    <name evidence="1" type="ORF">EX30DRAFT_209963</name>
</gene>
<dbReference type="Proteomes" id="UP000298138">
    <property type="component" value="Unassembled WGS sequence"/>
</dbReference>
<dbReference type="InParanoid" id="A0A4S2MJK9"/>
<protein>
    <submittedName>
        <fullName evidence="1">Uncharacterized protein</fullName>
    </submittedName>
</protein>
<evidence type="ECO:0000313" key="2">
    <source>
        <dbReference type="Proteomes" id="UP000298138"/>
    </source>
</evidence>
<keyword evidence="2" id="KW-1185">Reference proteome</keyword>
<dbReference type="AlphaFoldDB" id="A0A4S2MJK9"/>
<proteinExistence type="predicted"/>